<dbReference type="SUPFAM" id="SSF51735">
    <property type="entry name" value="NAD(P)-binding Rossmann-fold domains"/>
    <property type="match status" value="1"/>
</dbReference>
<evidence type="ECO:0000313" key="9">
    <source>
        <dbReference type="EMBL" id="MFD1766180.1"/>
    </source>
</evidence>
<feature type="domain" description="Pyrroline-5-carboxylate reductase dimerisation" evidence="8">
    <location>
        <begin position="160"/>
        <end position="260"/>
    </location>
</feature>
<dbReference type="NCBIfam" id="TIGR00112">
    <property type="entry name" value="proC"/>
    <property type="match status" value="1"/>
</dbReference>
<evidence type="ECO:0000256" key="4">
    <source>
        <dbReference type="HAMAP-Rule" id="MF_01925"/>
    </source>
</evidence>
<dbReference type="Pfam" id="PF03807">
    <property type="entry name" value="F420_oxidored"/>
    <property type="match status" value="1"/>
</dbReference>
<dbReference type="Pfam" id="PF14748">
    <property type="entry name" value="P5CR_dimer"/>
    <property type="match status" value="1"/>
</dbReference>
<dbReference type="InterPro" id="IPR000304">
    <property type="entry name" value="Pyrroline-COOH_reductase"/>
</dbReference>
<dbReference type="InterPro" id="IPR036291">
    <property type="entry name" value="NAD(P)-bd_dom_sf"/>
</dbReference>
<dbReference type="PANTHER" id="PTHR11645:SF0">
    <property type="entry name" value="PYRROLINE-5-CARBOXYLATE REDUCTASE 3"/>
    <property type="match status" value="1"/>
</dbReference>
<evidence type="ECO:0000256" key="1">
    <source>
        <dbReference type="ARBA" id="ARBA00005525"/>
    </source>
</evidence>
<comment type="subcellular location">
    <subcellularLocation>
        <location evidence="4">Cytoplasm</location>
    </subcellularLocation>
</comment>
<dbReference type="Proteomes" id="UP001597215">
    <property type="component" value="Unassembled WGS sequence"/>
</dbReference>
<evidence type="ECO:0000256" key="3">
    <source>
        <dbReference type="ARBA" id="ARBA00023002"/>
    </source>
</evidence>
<protein>
    <recommendedName>
        <fullName evidence="4 5">Pyrroline-5-carboxylate reductase</fullName>
        <shortName evidence="4">P5C reductase</shortName>
        <shortName evidence="4">P5CR</shortName>
        <ecNumber evidence="4 5">1.5.1.2</ecNumber>
    </recommendedName>
    <alternativeName>
        <fullName evidence="4">PCA reductase</fullName>
    </alternativeName>
</protein>
<keyword evidence="3 4" id="KW-0560">Oxidoreductase</keyword>
<feature type="domain" description="Pyrroline-5-carboxylate reductase catalytic N-terminal" evidence="7">
    <location>
        <begin position="12"/>
        <end position="98"/>
    </location>
</feature>
<reference evidence="10" key="1">
    <citation type="journal article" date="2019" name="Int. J. Syst. Evol. Microbiol.">
        <title>The Global Catalogue of Microorganisms (GCM) 10K type strain sequencing project: providing services to taxonomists for standard genome sequencing and annotation.</title>
        <authorList>
            <consortium name="The Broad Institute Genomics Platform"/>
            <consortium name="The Broad Institute Genome Sequencing Center for Infectious Disease"/>
            <person name="Wu L."/>
            <person name="Ma J."/>
        </authorList>
    </citation>
    <scope>NUCLEOTIDE SEQUENCE [LARGE SCALE GENOMIC DNA]</scope>
    <source>
        <strain evidence="10">CGMCC 1.12449</strain>
    </source>
</reference>
<gene>
    <name evidence="4 9" type="primary">proC</name>
    <name evidence="9" type="ORF">ACFSAG_04900</name>
</gene>
<evidence type="ECO:0000256" key="5">
    <source>
        <dbReference type="NCBIfam" id="TIGR00112"/>
    </source>
</evidence>
<comment type="catalytic activity">
    <reaction evidence="4 6">
        <text>L-proline + NADP(+) = (S)-1-pyrroline-5-carboxylate + NADPH + 2 H(+)</text>
        <dbReference type="Rhea" id="RHEA:14109"/>
        <dbReference type="ChEBI" id="CHEBI:15378"/>
        <dbReference type="ChEBI" id="CHEBI:17388"/>
        <dbReference type="ChEBI" id="CHEBI:57783"/>
        <dbReference type="ChEBI" id="CHEBI:58349"/>
        <dbReference type="ChEBI" id="CHEBI:60039"/>
        <dbReference type="EC" id="1.5.1.2"/>
    </reaction>
</comment>
<dbReference type="InterPro" id="IPR028939">
    <property type="entry name" value="P5C_Rdtase_cat_N"/>
</dbReference>
<comment type="function">
    <text evidence="4">Catalyzes the reduction of 1-pyrroline-5-carboxylate (PCA) to L-proline.</text>
</comment>
<evidence type="ECO:0000256" key="2">
    <source>
        <dbReference type="ARBA" id="ARBA00022857"/>
    </source>
</evidence>
<dbReference type="HAMAP" id="MF_01925">
    <property type="entry name" value="P5C_reductase"/>
    <property type="match status" value="1"/>
</dbReference>
<dbReference type="GO" id="GO:0004735">
    <property type="term" value="F:pyrroline-5-carboxylate reductase activity"/>
    <property type="evidence" value="ECO:0007669"/>
    <property type="project" value="UniProtKB-EC"/>
</dbReference>
<dbReference type="PIRSF" id="PIRSF000193">
    <property type="entry name" value="Pyrrol-5-carb_rd"/>
    <property type="match status" value="1"/>
</dbReference>
<dbReference type="PANTHER" id="PTHR11645">
    <property type="entry name" value="PYRROLINE-5-CARBOXYLATE REDUCTASE"/>
    <property type="match status" value="1"/>
</dbReference>
<dbReference type="InterPro" id="IPR029036">
    <property type="entry name" value="P5CR_dimer"/>
</dbReference>
<dbReference type="EC" id="1.5.1.2" evidence="4 5"/>
<proteinExistence type="inferred from homology"/>
<dbReference type="Gene3D" id="3.40.50.720">
    <property type="entry name" value="NAD(P)-binding Rossmann-like Domain"/>
    <property type="match status" value="1"/>
</dbReference>
<keyword evidence="4" id="KW-0963">Cytoplasm</keyword>
<comment type="catalytic activity">
    <reaction evidence="4">
        <text>L-proline + NAD(+) = (S)-1-pyrroline-5-carboxylate + NADH + 2 H(+)</text>
        <dbReference type="Rhea" id="RHEA:14105"/>
        <dbReference type="ChEBI" id="CHEBI:15378"/>
        <dbReference type="ChEBI" id="CHEBI:17388"/>
        <dbReference type="ChEBI" id="CHEBI:57540"/>
        <dbReference type="ChEBI" id="CHEBI:57945"/>
        <dbReference type="ChEBI" id="CHEBI:60039"/>
        <dbReference type="EC" id="1.5.1.2"/>
    </reaction>
</comment>
<comment type="similarity">
    <text evidence="1 4 6">Belongs to the pyrroline-5-carboxylate reductase family.</text>
</comment>
<comment type="caution">
    <text evidence="9">The sequence shown here is derived from an EMBL/GenBank/DDBJ whole genome shotgun (WGS) entry which is preliminary data.</text>
</comment>
<evidence type="ECO:0000259" key="8">
    <source>
        <dbReference type="Pfam" id="PF14748"/>
    </source>
</evidence>
<keyword evidence="10" id="KW-1185">Reference proteome</keyword>
<dbReference type="RefSeq" id="WP_381511931.1">
    <property type="nucleotide sequence ID" value="NZ_JBHUEL010000003.1"/>
</dbReference>
<dbReference type="InterPro" id="IPR053790">
    <property type="entry name" value="P5CR-like_CS"/>
</dbReference>
<name>A0ABW4MD10_9SPHN</name>
<dbReference type="SUPFAM" id="SSF48179">
    <property type="entry name" value="6-phosphogluconate dehydrogenase C-terminal domain-like"/>
    <property type="match status" value="1"/>
</dbReference>
<dbReference type="Gene3D" id="1.10.3730.10">
    <property type="entry name" value="ProC C-terminal domain-like"/>
    <property type="match status" value="1"/>
</dbReference>
<evidence type="ECO:0000259" key="7">
    <source>
        <dbReference type="Pfam" id="PF03807"/>
    </source>
</evidence>
<accession>A0ABW4MD10</accession>
<organism evidence="9 10">
    <name type="scientific">Sphingorhabdus buctiana</name>
    <dbReference type="NCBI Taxonomy" id="1508805"/>
    <lineage>
        <taxon>Bacteria</taxon>
        <taxon>Pseudomonadati</taxon>
        <taxon>Pseudomonadota</taxon>
        <taxon>Alphaproteobacteria</taxon>
        <taxon>Sphingomonadales</taxon>
        <taxon>Sphingomonadaceae</taxon>
        <taxon>Sphingorhabdus</taxon>
    </lineage>
</organism>
<dbReference type="PROSITE" id="PS00521">
    <property type="entry name" value="P5CR"/>
    <property type="match status" value="1"/>
</dbReference>
<dbReference type="EMBL" id="JBHUEL010000003">
    <property type="protein sequence ID" value="MFD1766180.1"/>
    <property type="molecule type" value="Genomic_DNA"/>
</dbReference>
<evidence type="ECO:0000313" key="10">
    <source>
        <dbReference type="Proteomes" id="UP001597215"/>
    </source>
</evidence>
<sequence length="269" mass="27791">MTEISRDNPLLFFGCGNMGRAMLDGWIAAGIDPAAFIVVDPMAQALPEGVRHFADASMAGSKARIALVAVKPQVFPQISNELTDIVAGDAIVISVMAGVRVETLRSALPGRKIVRLMPNLAASLGKSPLGLFEPDGDAQLRAGIEKCLAPLGTPVWINEEVLMDAVTALAGSGPAFVYRFIDALAKAGESLGLNPAVSATLAKATVDGAVDLAIASDASPEELARRVTSPGGTTAAGLEVLDGGLQQLIDATLKAARDRGVDLSKPIEQ</sequence>
<comment type="pathway">
    <text evidence="4 6">Amino-acid biosynthesis; L-proline biosynthesis; L-proline from L-glutamate 5-semialdehyde: step 1/1.</text>
</comment>
<keyword evidence="2 4" id="KW-0521">NADP</keyword>
<dbReference type="InterPro" id="IPR008927">
    <property type="entry name" value="6-PGluconate_DH-like_C_sf"/>
</dbReference>
<evidence type="ECO:0000256" key="6">
    <source>
        <dbReference type="RuleBase" id="RU003903"/>
    </source>
</evidence>
<keyword evidence="4 6" id="KW-0028">Amino-acid biosynthesis</keyword>
<keyword evidence="4 6" id="KW-0641">Proline biosynthesis</keyword>